<keyword evidence="3" id="KW-1185">Reference proteome</keyword>
<dbReference type="OrthoDB" id="5286775at2759"/>
<dbReference type="InParanoid" id="C1GEA3"/>
<feature type="compositionally biased region" description="Low complexity" evidence="1">
    <location>
        <begin position="30"/>
        <end position="52"/>
    </location>
</feature>
<protein>
    <submittedName>
        <fullName evidence="2">Uncharacterized protein</fullName>
    </submittedName>
</protein>
<sequence>MEYLKTLCKTVSSFWIPRRSAPEGQQTNLPASTTATATTTTTTTTTPDITTPTPATSAAQLYSPSIEGVLGHRSMSPTSKTQDWLSSAQSGQFVEGDFERVRYVKGMRRKRILTSSRNPRTMVITTEKYRRLMQLRTLASGSGLRRKLSFDSHYPRAETQVTDDGGDNLDGDTIVVDEDTPAKRQRLMDNIAFWGTPTSAIQVNKEKTVVEADTLVKQEKELGLDADVETEVEDSEKTDAAPDLNEDLETDAHTGSDASESDDGMVFVSPHQVKAGRGLKASSAADDVYRPSPEIVDKNLVKDTARADHESDLSEEEIMGKQYAVKKNDRKEVTFDFNMEKARRWADAVKLPNGHWGEAEQDLYFRLAMRGFEPLVPSSWQLDFSTLPESLFSYPGDNAPFIQSDKELEFRAIKALSDLFNLGNQVRDRQFVRLDPEPVMHRSIDNYIKWALQDSNFSNHPNAMPVHAVHTCKPSETTRYAVQTLNSRLVALANRYREAWKSTINTETSFNKNNNDNEGDACTNRDGTHSFPVITGFLICGPIVAVLTLDSNPKAHPVLDSNTTAKFISQFDFGEPGQDVWNALAVAIAVVRMRKTMAQLETDWKEKSTWMVGDLAEDTDPDF</sequence>
<dbReference type="OMA" id="FISQFDF"/>
<proteinExistence type="predicted"/>
<dbReference type="EMBL" id="KN275962">
    <property type="protein sequence ID" value="EEH49510.1"/>
    <property type="molecule type" value="Genomic_DNA"/>
</dbReference>
<organism evidence="2 3">
    <name type="scientific">Paracoccidioides brasiliensis (strain Pb18)</name>
    <dbReference type="NCBI Taxonomy" id="502780"/>
    <lineage>
        <taxon>Eukaryota</taxon>
        <taxon>Fungi</taxon>
        <taxon>Dikarya</taxon>
        <taxon>Ascomycota</taxon>
        <taxon>Pezizomycotina</taxon>
        <taxon>Eurotiomycetes</taxon>
        <taxon>Eurotiomycetidae</taxon>
        <taxon>Onygenales</taxon>
        <taxon>Ajellomycetaceae</taxon>
        <taxon>Paracoccidioides</taxon>
    </lineage>
</organism>
<dbReference type="GeneID" id="22584489"/>
<evidence type="ECO:0000256" key="1">
    <source>
        <dbReference type="SAM" id="MobiDB-lite"/>
    </source>
</evidence>
<dbReference type="RefSeq" id="XP_010761062.1">
    <property type="nucleotide sequence ID" value="XM_010762760.1"/>
</dbReference>
<feature type="region of interest" description="Disordered" evidence="1">
    <location>
        <begin position="19"/>
        <end position="52"/>
    </location>
</feature>
<evidence type="ECO:0000313" key="3">
    <source>
        <dbReference type="Proteomes" id="UP000001628"/>
    </source>
</evidence>
<dbReference type="KEGG" id="pbn:PADG_05589"/>
<evidence type="ECO:0000313" key="2">
    <source>
        <dbReference type="EMBL" id="EEH49510.1"/>
    </source>
</evidence>
<gene>
    <name evidence="2" type="ORF">PADG_05589</name>
</gene>
<dbReference type="eggNOG" id="ENOG502S7BG">
    <property type="taxonomic scope" value="Eukaryota"/>
</dbReference>
<accession>C1GEA3</accession>
<feature type="region of interest" description="Disordered" evidence="1">
    <location>
        <begin position="226"/>
        <end position="264"/>
    </location>
</feature>
<dbReference type="HOGENOM" id="CLU_457069_0_0_1"/>
<reference evidence="2 3" key="1">
    <citation type="journal article" date="2011" name="PLoS Genet.">
        <title>Comparative genomic analysis of human fungal pathogens causing paracoccidioidomycosis.</title>
        <authorList>
            <person name="Desjardins C.A."/>
            <person name="Champion M.D."/>
            <person name="Holder J.W."/>
            <person name="Muszewska A."/>
            <person name="Goldberg J."/>
            <person name="Bailao A.M."/>
            <person name="Brigido M.M."/>
            <person name="Ferreira M.E."/>
            <person name="Garcia A.M."/>
            <person name="Grynberg M."/>
            <person name="Gujja S."/>
            <person name="Heiman D.I."/>
            <person name="Henn M.R."/>
            <person name="Kodira C.D."/>
            <person name="Leon-Narvaez H."/>
            <person name="Longo L.V."/>
            <person name="Ma L.J."/>
            <person name="Malavazi I."/>
            <person name="Matsuo A.L."/>
            <person name="Morais F.V."/>
            <person name="Pereira M."/>
            <person name="Rodriguez-Brito S."/>
            <person name="Sakthikumar S."/>
            <person name="Salem-Izacc S.M."/>
            <person name="Sykes S.M."/>
            <person name="Teixeira M.M."/>
            <person name="Vallejo M.C."/>
            <person name="Walter M.E."/>
            <person name="Yandava C."/>
            <person name="Young S."/>
            <person name="Zeng Q."/>
            <person name="Zucker J."/>
            <person name="Felipe M.S."/>
            <person name="Goldman G.H."/>
            <person name="Haas B.J."/>
            <person name="McEwen J.G."/>
            <person name="Nino-Vega G."/>
            <person name="Puccia R."/>
            <person name="San-Blas G."/>
            <person name="Soares C.M."/>
            <person name="Birren B.W."/>
            <person name="Cuomo C.A."/>
        </authorList>
    </citation>
    <scope>NUCLEOTIDE SEQUENCE [LARGE SCALE GENOMIC DNA]</scope>
    <source>
        <strain evidence="2 3">Pb18</strain>
    </source>
</reference>
<name>C1GEA3_PARBD</name>
<dbReference type="AlphaFoldDB" id="C1GEA3"/>
<dbReference type="VEuPathDB" id="FungiDB:PADG_05589"/>
<dbReference type="Proteomes" id="UP000001628">
    <property type="component" value="Unassembled WGS sequence"/>
</dbReference>